<organism evidence="5 6">
    <name type="scientific">Thalassiosira oceanica</name>
    <name type="common">Marine diatom</name>
    <dbReference type="NCBI Taxonomy" id="159749"/>
    <lineage>
        <taxon>Eukaryota</taxon>
        <taxon>Sar</taxon>
        <taxon>Stramenopiles</taxon>
        <taxon>Ochrophyta</taxon>
        <taxon>Bacillariophyta</taxon>
        <taxon>Coscinodiscophyceae</taxon>
        <taxon>Thalassiosirophycidae</taxon>
        <taxon>Thalassiosirales</taxon>
        <taxon>Thalassiosiraceae</taxon>
        <taxon>Thalassiosira</taxon>
    </lineage>
</organism>
<evidence type="ECO:0000256" key="1">
    <source>
        <dbReference type="ARBA" id="ARBA00023002"/>
    </source>
</evidence>
<dbReference type="GO" id="GO:0071949">
    <property type="term" value="F:FAD binding"/>
    <property type="evidence" value="ECO:0007669"/>
    <property type="project" value="InterPro"/>
</dbReference>
<proteinExistence type="predicted"/>
<dbReference type="PANTHER" id="PTHR13789">
    <property type="entry name" value="MONOOXYGENASE"/>
    <property type="match status" value="1"/>
</dbReference>
<dbReference type="PRINTS" id="PR00420">
    <property type="entry name" value="RNGMNOXGNASE"/>
</dbReference>
<keyword evidence="2" id="KW-0503">Monooxygenase</keyword>
<feature type="compositionally biased region" description="Basic and acidic residues" evidence="3">
    <location>
        <begin position="501"/>
        <end position="534"/>
    </location>
</feature>
<reference evidence="5 6" key="1">
    <citation type="journal article" date="2012" name="Genome Biol.">
        <title>Genome and low-iron response of an oceanic diatom adapted to chronic iron limitation.</title>
        <authorList>
            <person name="Lommer M."/>
            <person name="Specht M."/>
            <person name="Roy A.S."/>
            <person name="Kraemer L."/>
            <person name="Andreson R."/>
            <person name="Gutowska M.A."/>
            <person name="Wolf J."/>
            <person name="Bergner S.V."/>
            <person name="Schilhabel M.B."/>
            <person name="Klostermeier U.C."/>
            <person name="Beiko R.G."/>
            <person name="Rosenstiel P."/>
            <person name="Hippler M."/>
            <person name="Laroche J."/>
        </authorList>
    </citation>
    <scope>NUCLEOTIDE SEQUENCE [LARGE SCALE GENOMIC DNA]</scope>
    <source>
        <strain evidence="5 6">CCMP1005</strain>
    </source>
</reference>
<dbReference type="GO" id="GO:0004497">
    <property type="term" value="F:monooxygenase activity"/>
    <property type="evidence" value="ECO:0007669"/>
    <property type="project" value="UniProtKB-KW"/>
</dbReference>
<dbReference type="PANTHER" id="PTHR13789:SF309">
    <property type="entry name" value="PUTATIVE (AFU_ORTHOLOGUE AFUA_6G14510)-RELATED"/>
    <property type="match status" value="1"/>
</dbReference>
<dbReference type="AlphaFoldDB" id="K0SMU7"/>
<sequence length="540" mass="58258">MSTDPTQRSTIQGLSSQIIGERMGLSRRILGLRHHFKNETALGEYFYQLGEICAGRGAKTGAKSTTTAWRRTEKCCERPVIVAGAGPAGLLAALVLERDGGVPYVLVERAGLGRICSNSGSGFDLAPTAVSIMAGRLGLDVGGVFPRYTGLYVGDLADGDGGNEIRASSFGFESKSYGASRSTMQRFFLGELLGEGWEDDGAGGQRRRTVSGMGELRCGSGLREYEEGEGEVVARLDDGAEIVGSALLGCDGIHSAVRRQMMAQLSGKDETKTKSDEYNSCNIDCWWGKTEVPSDSELEKLVDRTQGDGKGGWVVMMLGSRHVPGTFYMVRTGEANTYCWALCLRAHSSAAKSSDDLTRRGGFVLDEKSKEELERSAEAYCPLIRKVIDETPAGGITKAGLFDRENLDLPYSTKNRVALVGDAAHPQSPFMGQGWRQQSRAGRSILRRRVGVGPLVRVLVHQDDDEVLPRFVADRGHGSGRGSVERRLPGPPNHAPPSTARPDEVRGRRTELEGDDASADRGQREQLADIREEGGGVVDA</sequence>
<dbReference type="InterPro" id="IPR002938">
    <property type="entry name" value="FAD-bd"/>
</dbReference>
<comment type="caution">
    <text evidence="5">The sequence shown here is derived from an EMBL/GenBank/DDBJ whole genome shotgun (WGS) entry which is preliminary data.</text>
</comment>
<accession>K0SMU7</accession>
<dbReference type="OrthoDB" id="45829at2759"/>
<protein>
    <recommendedName>
        <fullName evidence="4">FAD-binding domain-containing protein</fullName>
    </recommendedName>
</protein>
<keyword evidence="6" id="KW-1185">Reference proteome</keyword>
<gene>
    <name evidence="5" type="ORF">THAOC_19951</name>
</gene>
<evidence type="ECO:0000313" key="5">
    <source>
        <dbReference type="EMBL" id="EJK59787.1"/>
    </source>
</evidence>
<evidence type="ECO:0000313" key="6">
    <source>
        <dbReference type="Proteomes" id="UP000266841"/>
    </source>
</evidence>
<feature type="region of interest" description="Disordered" evidence="3">
    <location>
        <begin position="471"/>
        <end position="540"/>
    </location>
</feature>
<evidence type="ECO:0000259" key="4">
    <source>
        <dbReference type="Pfam" id="PF01494"/>
    </source>
</evidence>
<feature type="compositionally biased region" description="Basic and acidic residues" evidence="3">
    <location>
        <begin position="472"/>
        <end position="488"/>
    </location>
</feature>
<dbReference type="Gene3D" id="3.50.50.60">
    <property type="entry name" value="FAD/NAD(P)-binding domain"/>
    <property type="match status" value="1"/>
</dbReference>
<evidence type="ECO:0000256" key="2">
    <source>
        <dbReference type="ARBA" id="ARBA00023033"/>
    </source>
</evidence>
<dbReference type="EMBL" id="AGNL01022305">
    <property type="protein sequence ID" value="EJK59787.1"/>
    <property type="molecule type" value="Genomic_DNA"/>
</dbReference>
<dbReference type="InterPro" id="IPR050493">
    <property type="entry name" value="FAD-dep_Monooxygenase_BioMet"/>
</dbReference>
<dbReference type="SUPFAM" id="SSF51905">
    <property type="entry name" value="FAD/NAD(P)-binding domain"/>
    <property type="match status" value="1"/>
</dbReference>
<dbReference type="Proteomes" id="UP000266841">
    <property type="component" value="Unassembled WGS sequence"/>
</dbReference>
<dbReference type="Pfam" id="PF01494">
    <property type="entry name" value="FAD_binding_3"/>
    <property type="match status" value="1"/>
</dbReference>
<keyword evidence="1" id="KW-0560">Oxidoreductase</keyword>
<feature type="domain" description="FAD-binding" evidence="4">
    <location>
        <begin position="230"/>
        <end position="435"/>
    </location>
</feature>
<evidence type="ECO:0000256" key="3">
    <source>
        <dbReference type="SAM" id="MobiDB-lite"/>
    </source>
</evidence>
<name>K0SMU7_THAOC</name>
<dbReference type="InterPro" id="IPR036188">
    <property type="entry name" value="FAD/NAD-bd_sf"/>
</dbReference>